<dbReference type="OrthoDB" id="9801056at2"/>
<dbReference type="InterPro" id="IPR001509">
    <property type="entry name" value="Epimerase_deHydtase"/>
</dbReference>
<dbReference type="PANTHER" id="PTHR43000">
    <property type="entry name" value="DTDP-D-GLUCOSE 4,6-DEHYDRATASE-RELATED"/>
    <property type="match status" value="1"/>
</dbReference>
<evidence type="ECO:0000256" key="2">
    <source>
        <dbReference type="ARBA" id="ARBA00007637"/>
    </source>
</evidence>
<sequence length="321" mass="34618">MSYPVLLTGATGFVGAAVLGRLLGDGCRVTAVVRGDCASVDSRAVRYGIDALDEQTEWRNALEGVQVVVHLAARVHVMNDLEVDPLSAFRRVNVEGTLKLARAAAASGVRRFIFLSSIKVNGEGTGQSRPYRADDVPAPVDPYGVSKMEAEQGLRALAEQTGMEVVIIRPVLVYGPGVKANFRSMMGWLQKGVPLPFGAIDNLRSLVALDNLVDLIATCQVHPAAANQTFLVSDDEDLSTTALLTRMARALGKTARLLPLPTRVLEMVAVMLGRRALSQRLCGSLQVDIQKTRSLLQWTPPVTVDEALMRTAQDFQGKTKA</sequence>
<dbReference type="Gene3D" id="3.40.50.720">
    <property type="entry name" value="NAD(P)-binding Rossmann-like Domain"/>
    <property type="match status" value="1"/>
</dbReference>
<dbReference type="EMBL" id="CP034338">
    <property type="protein sequence ID" value="AZL67611.1"/>
    <property type="molecule type" value="Genomic_DNA"/>
</dbReference>
<name>A0A3Q8TZ04_9PSED</name>
<evidence type="ECO:0000313" key="5">
    <source>
        <dbReference type="Proteomes" id="UP000268230"/>
    </source>
</evidence>
<evidence type="ECO:0000259" key="3">
    <source>
        <dbReference type="Pfam" id="PF01370"/>
    </source>
</evidence>
<dbReference type="AlphaFoldDB" id="A0A3Q8TZ04"/>
<reference evidence="4 5" key="1">
    <citation type="submission" date="2018-12" db="EMBL/GenBank/DDBJ databases">
        <authorList>
            <person name="Li S."/>
            <person name="Yang R."/>
            <person name="Chen G."/>
            <person name="Zou L."/>
            <person name="Zhang C."/>
            <person name="Chen Y."/>
            <person name="Liu Z."/>
            <person name="Li Y."/>
            <person name="Yan Y."/>
            <person name="Huang M."/>
            <person name="Chen T."/>
        </authorList>
    </citation>
    <scope>NUCLEOTIDE SEQUENCE [LARGE SCALE GENOMIC DNA]</scope>
    <source>
        <strain evidence="4 5">1257</strain>
    </source>
</reference>
<dbReference type="Proteomes" id="UP000268230">
    <property type="component" value="Chromosome"/>
</dbReference>
<dbReference type="KEGG" id="pory:EJA05_07555"/>
<dbReference type="InterPro" id="IPR036291">
    <property type="entry name" value="NAD(P)-bd_dom_sf"/>
</dbReference>
<dbReference type="Pfam" id="PF01370">
    <property type="entry name" value="Epimerase"/>
    <property type="match status" value="1"/>
</dbReference>
<dbReference type="SUPFAM" id="SSF51735">
    <property type="entry name" value="NAD(P)-binding Rossmann-fold domains"/>
    <property type="match status" value="1"/>
</dbReference>
<gene>
    <name evidence="4" type="ORF">EJA05_07555</name>
</gene>
<organism evidence="4 5">
    <name type="scientific">Pseudomonas entomophila</name>
    <dbReference type="NCBI Taxonomy" id="312306"/>
    <lineage>
        <taxon>Bacteria</taxon>
        <taxon>Pseudomonadati</taxon>
        <taxon>Pseudomonadota</taxon>
        <taxon>Gammaproteobacteria</taxon>
        <taxon>Pseudomonadales</taxon>
        <taxon>Pseudomonadaceae</taxon>
        <taxon>Pseudomonas</taxon>
    </lineage>
</organism>
<proteinExistence type="inferred from homology"/>
<evidence type="ECO:0000256" key="1">
    <source>
        <dbReference type="ARBA" id="ARBA00005125"/>
    </source>
</evidence>
<dbReference type="CDD" id="cd05232">
    <property type="entry name" value="UDP_G4E_4_SDR_e"/>
    <property type="match status" value="1"/>
</dbReference>
<comment type="similarity">
    <text evidence="2">Belongs to the NAD(P)-dependent epimerase/dehydratase family.</text>
</comment>
<feature type="domain" description="NAD-dependent epimerase/dehydratase" evidence="3">
    <location>
        <begin position="5"/>
        <end position="225"/>
    </location>
</feature>
<evidence type="ECO:0000313" key="4">
    <source>
        <dbReference type="EMBL" id="AZL67611.1"/>
    </source>
</evidence>
<comment type="pathway">
    <text evidence="1">Bacterial outer membrane biogenesis; LPS O-antigen biosynthesis.</text>
</comment>
<protein>
    <submittedName>
        <fullName evidence="4">SDR family oxidoreductase</fullName>
    </submittedName>
</protein>
<accession>A0A3Q8TZ04</accession>